<evidence type="ECO:0000313" key="1">
    <source>
        <dbReference type="EnsemblMetazoa" id="GPPI003941-PA"/>
    </source>
</evidence>
<name>A0A1B0API0_9MUSC</name>
<proteinExistence type="predicted"/>
<organism evidence="1 2">
    <name type="scientific">Glossina palpalis gambiensis</name>
    <dbReference type="NCBI Taxonomy" id="67801"/>
    <lineage>
        <taxon>Eukaryota</taxon>
        <taxon>Metazoa</taxon>
        <taxon>Ecdysozoa</taxon>
        <taxon>Arthropoda</taxon>
        <taxon>Hexapoda</taxon>
        <taxon>Insecta</taxon>
        <taxon>Pterygota</taxon>
        <taxon>Neoptera</taxon>
        <taxon>Endopterygota</taxon>
        <taxon>Diptera</taxon>
        <taxon>Brachycera</taxon>
        <taxon>Muscomorpha</taxon>
        <taxon>Hippoboscoidea</taxon>
        <taxon>Glossinidae</taxon>
        <taxon>Glossina</taxon>
    </lineage>
</organism>
<sequence>NKEAAGAANFTFSINTGCQKIHLRLKLCAEYISYDPLNDTFLNVFNASRTTTTATTTTTTTTTTITKCANVRFIVIKRAFPNSMTQNLVVLTLSDPSERHNDKLICLVSLTLNLFISTHAGRDYSHLQMLAQPIKKLPIHISYQSFNEGLNQFKLILLYCPHNASKLHHHFRWLGGVRELNVQNGPFNVSPDDI</sequence>
<accession>A0A1B0API0</accession>
<reference evidence="2" key="1">
    <citation type="submission" date="2015-01" db="EMBL/GenBank/DDBJ databases">
        <authorList>
            <person name="Aksoy S."/>
            <person name="Warren W."/>
            <person name="Wilson R.K."/>
        </authorList>
    </citation>
    <scope>NUCLEOTIDE SEQUENCE [LARGE SCALE GENOMIC DNA]</scope>
    <source>
        <strain evidence="2">IAEA</strain>
    </source>
</reference>
<dbReference type="Proteomes" id="UP000092460">
    <property type="component" value="Unassembled WGS sequence"/>
</dbReference>
<dbReference type="VEuPathDB" id="VectorBase:GPPI003941"/>
<dbReference type="EMBL" id="JXJN01001435">
    <property type="status" value="NOT_ANNOTATED_CDS"/>
    <property type="molecule type" value="Genomic_DNA"/>
</dbReference>
<dbReference type="AlphaFoldDB" id="A0A1B0API0"/>
<dbReference type="EnsemblMetazoa" id="GPPI003941-RA">
    <property type="protein sequence ID" value="GPPI003941-PA"/>
    <property type="gene ID" value="GPPI003941"/>
</dbReference>
<evidence type="ECO:0000313" key="2">
    <source>
        <dbReference type="Proteomes" id="UP000092460"/>
    </source>
</evidence>
<keyword evidence="2" id="KW-1185">Reference proteome</keyword>
<reference evidence="1" key="2">
    <citation type="submission" date="2020-05" db="UniProtKB">
        <authorList>
            <consortium name="EnsemblMetazoa"/>
        </authorList>
    </citation>
    <scope>IDENTIFICATION</scope>
    <source>
        <strain evidence="1">IAEA</strain>
    </source>
</reference>
<protein>
    <submittedName>
        <fullName evidence="1">Uncharacterized protein</fullName>
    </submittedName>
</protein>